<dbReference type="RefSeq" id="WP_154121597.1">
    <property type="nucleotide sequence ID" value="NZ_WJXB01000012.1"/>
</dbReference>
<comment type="caution">
    <text evidence="1">The sequence shown here is derived from an EMBL/GenBank/DDBJ whole genome shotgun (WGS) entry which is preliminary data.</text>
</comment>
<keyword evidence="2" id="KW-1185">Reference proteome</keyword>
<sequence>MGATYQLINLSKKEVINYSHLPASKLTEIVGNPVASAITTWYLINNIGDTITFLSELDESPQDIEHYKEVTDRIINDLIQNQILKDEGLMYVDEDDPSIYIRNLKNIWID</sequence>
<evidence type="ECO:0000313" key="1">
    <source>
        <dbReference type="EMBL" id="MRN56096.1"/>
    </source>
</evidence>
<dbReference type="EMBL" id="WJXB01000012">
    <property type="protein sequence ID" value="MRN56096.1"/>
    <property type="molecule type" value="Genomic_DNA"/>
</dbReference>
<dbReference type="Proteomes" id="UP000463051">
    <property type="component" value="Unassembled WGS sequence"/>
</dbReference>
<accession>A0A7X2H9N2</accession>
<protein>
    <submittedName>
        <fullName evidence="1">Uncharacterized protein</fullName>
    </submittedName>
</protein>
<proteinExistence type="predicted"/>
<evidence type="ECO:0000313" key="2">
    <source>
        <dbReference type="Proteomes" id="UP000463051"/>
    </source>
</evidence>
<name>A0A7X2H9N2_9BACL</name>
<organism evidence="1 2">
    <name type="scientific">Paenibacillus monticola</name>
    <dbReference type="NCBI Taxonomy" id="2666075"/>
    <lineage>
        <taxon>Bacteria</taxon>
        <taxon>Bacillati</taxon>
        <taxon>Bacillota</taxon>
        <taxon>Bacilli</taxon>
        <taxon>Bacillales</taxon>
        <taxon>Paenibacillaceae</taxon>
        <taxon>Paenibacillus</taxon>
    </lineage>
</organism>
<gene>
    <name evidence="1" type="ORF">GJB61_24275</name>
</gene>
<reference evidence="1 2" key="1">
    <citation type="submission" date="2019-11" db="EMBL/GenBank/DDBJ databases">
        <title>Paenibacillus monticola sp. nov., a novel PGPR strain isolated from mountain sample in China.</title>
        <authorList>
            <person name="Zhao Q."/>
            <person name="Li H.-P."/>
            <person name="Zhang J.-L."/>
        </authorList>
    </citation>
    <scope>NUCLEOTIDE SEQUENCE [LARGE SCALE GENOMIC DNA]</scope>
    <source>
        <strain evidence="1 2">LC-T2</strain>
    </source>
</reference>
<dbReference type="AlphaFoldDB" id="A0A7X2H9N2"/>